<feature type="binding site" evidence="4">
    <location>
        <begin position="6"/>
        <end position="10"/>
    </location>
    <ligand>
        <name>ATP</name>
        <dbReference type="ChEBI" id="CHEBI:30616"/>
    </ligand>
</feature>
<proteinExistence type="inferred from homology"/>
<dbReference type="InterPro" id="IPR037171">
    <property type="entry name" value="NagB/RpiA_transferase-like"/>
</dbReference>
<dbReference type="PANTHER" id="PTHR23407:SF1">
    <property type="entry name" value="5-FORMYLTETRAHYDROFOLATE CYCLO-LIGASE"/>
    <property type="match status" value="1"/>
</dbReference>
<dbReference type="Pfam" id="PF01812">
    <property type="entry name" value="5-FTHF_cyc-lig"/>
    <property type="match status" value="1"/>
</dbReference>
<feature type="binding site" evidence="4">
    <location>
        <position position="57"/>
    </location>
    <ligand>
        <name>substrate</name>
    </ligand>
</feature>
<evidence type="ECO:0000256" key="4">
    <source>
        <dbReference type="PIRSR" id="PIRSR006806-1"/>
    </source>
</evidence>
<dbReference type="EMBL" id="FTPK01000003">
    <property type="protein sequence ID" value="SIT72075.1"/>
    <property type="molecule type" value="Genomic_DNA"/>
</dbReference>
<protein>
    <recommendedName>
        <fullName evidence="5">5-formyltetrahydrofolate cyclo-ligase</fullName>
        <ecNumber evidence="5">6.3.3.2</ecNumber>
    </recommendedName>
</protein>
<keyword evidence="3 4" id="KW-0067">ATP-binding</keyword>
<keyword evidence="8" id="KW-1185">Reference proteome</keyword>
<evidence type="ECO:0000313" key="7">
    <source>
        <dbReference type="EMBL" id="SIT72075.1"/>
    </source>
</evidence>
<sequence>MGDQRKAQLRSQLRTKRRALSDAERENLGGMIAAQVCQLALFNRARHIAVYLPQDGEVPTGGLVHAARSRGKHLYLPVLAPGQLLRFARWERHTPLSLNRYGIPEPVPGRSQGFPRRRLDLVLMPLVGFDEDGNRLGMGGGFYDRSFAYRCRGGFARPHLLGLAFDCQRCDALPSESWDVPLDAIVTESAMIRPRLAG</sequence>
<dbReference type="AlphaFoldDB" id="A0A1R3W3M4"/>
<feature type="binding site" evidence="4">
    <location>
        <begin position="135"/>
        <end position="143"/>
    </location>
    <ligand>
        <name>ATP</name>
        <dbReference type="ChEBI" id="CHEBI:30616"/>
    </ligand>
</feature>
<dbReference type="GO" id="GO:0046872">
    <property type="term" value="F:metal ion binding"/>
    <property type="evidence" value="ECO:0007669"/>
    <property type="project" value="UniProtKB-KW"/>
</dbReference>
<dbReference type="GO" id="GO:0035999">
    <property type="term" value="P:tetrahydrofolate interconversion"/>
    <property type="evidence" value="ECO:0007669"/>
    <property type="project" value="TreeGrafter"/>
</dbReference>
<comment type="cofactor">
    <cofactor evidence="5">
        <name>Mg(2+)</name>
        <dbReference type="ChEBI" id="CHEBI:18420"/>
    </cofactor>
</comment>
<evidence type="ECO:0000256" key="6">
    <source>
        <dbReference type="SAM" id="MobiDB-lite"/>
    </source>
</evidence>
<gene>
    <name evidence="7" type="ORF">SAMN05216526_1567</name>
</gene>
<feature type="region of interest" description="Disordered" evidence="6">
    <location>
        <begin position="1"/>
        <end position="20"/>
    </location>
</feature>
<dbReference type="PIRSF" id="PIRSF006806">
    <property type="entry name" value="FTHF_cligase"/>
    <property type="match status" value="1"/>
</dbReference>
<evidence type="ECO:0000313" key="8">
    <source>
        <dbReference type="Proteomes" id="UP000223759"/>
    </source>
</evidence>
<dbReference type="EC" id="6.3.3.2" evidence="5"/>
<keyword evidence="2 4" id="KW-0547">Nucleotide-binding</keyword>
<evidence type="ECO:0000256" key="5">
    <source>
        <dbReference type="RuleBase" id="RU361279"/>
    </source>
</evidence>
<dbReference type="GO" id="GO:0005524">
    <property type="term" value="F:ATP binding"/>
    <property type="evidence" value="ECO:0007669"/>
    <property type="project" value="UniProtKB-KW"/>
</dbReference>
<dbReference type="NCBIfam" id="TIGR02727">
    <property type="entry name" value="MTHFS_bact"/>
    <property type="match status" value="1"/>
</dbReference>
<feature type="binding site" evidence="4">
    <location>
        <position position="52"/>
    </location>
    <ligand>
        <name>substrate</name>
    </ligand>
</feature>
<dbReference type="GO" id="GO:0030272">
    <property type="term" value="F:5-formyltetrahydrofolate cyclo-ligase activity"/>
    <property type="evidence" value="ECO:0007669"/>
    <property type="project" value="UniProtKB-EC"/>
</dbReference>
<dbReference type="Proteomes" id="UP000223759">
    <property type="component" value="Unassembled WGS sequence"/>
</dbReference>
<dbReference type="RefSeq" id="WP_076755990.1">
    <property type="nucleotide sequence ID" value="NZ_CP023018.1"/>
</dbReference>
<evidence type="ECO:0000256" key="1">
    <source>
        <dbReference type="ARBA" id="ARBA00010638"/>
    </source>
</evidence>
<keyword evidence="7" id="KW-0436">Ligase</keyword>
<dbReference type="InterPro" id="IPR002698">
    <property type="entry name" value="FTHF_cligase"/>
</dbReference>
<dbReference type="SUPFAM" id="SSF100950">
    <property type="entry name" value="NagB/RpiA/CoA transferase-like"/>
    <property type="match status" value="1"/>
</dbReference>
<dbReference type="InterPro" id="IPR024185">
    <property type="entry name" value="FTHF_cligase-like_sf"/>
</dbReference>
<name>A0A1R3W3M4_9GAMM</name>
<accession>A0A1R3W3M4</accession>
<keyword evidence="5" id="KW-0479">Metal-binding</keyword>
<dbReference type="STRING" id="233100.SAMN05216526_1567"/>
<keyword evidence="5" id="KW-0460">Magnesium</keyword>
<dbReference type="Gene3D" id="3.40.50.10420">
    <property type="entry name" value="NagB/RpiA/CoA transferase-like"/>
    <property type="match status" value="1"/>
</dbReference>
<organism evidence="7 8">
    <name type="scientific">Ectothiorhodosinus mongolicus</name>
    <dbReference type="NCBI Taxonomy" id="233100"/>
    <lineage>
        <taxon>Bacteria</taxon>
        <taxon>Pseudomonadati</taxon>
        <taxon>Pseudomonadota</taxon>
        <taxon>Gammaproteobacteria</taxon>
        <taxon>Chromatiales</taxon>
        <taxon>Ectothiorhodospiraceae</taxon>
        <taxon>Ectothiorhodosinus</taxon>
    </lineage>
</organism>
<evidence type="ECO:0000256" key="3">
    <source>
        <dbReference type="ARBA" id="ARBA00022840"/>
    </source>
</evidence>
<dbReference type="PANTHER" id="PTHR23407">
    <property type="entry name" value="ATPASE INHIBITOR/5-FORMYLTETRAHYDROFOLATE CYCLO-LIGASE"/>
    <property type="match status" value="1"/>
</dbReference>
<reference evidence="7 8" key="1">
    <citation type="submission" date="2017-01" db="EMBL/GenBank/DDBJ databases">
        <authorList>
            <person name="Mah S.A."/>
            <person name="Swanson W.J."/>
            <person name="Moy G.W."/>
            <person name="Vacquier V.D."/>
        </authorList>
    </citation>
    <scope>NUCLEOTIDE SEQUENCE [LARGE SCALE GENOMIC DNA]</scope>
    <source>
        <strain evidence="7 8">M9</strain>
    </source>
</reference>
<dbReference type="GO" id="GO:0009396">
    <property type="term" value="P:folic acid-containing compound biosynthetic process"/>
    <property type="evidence" value="ECO:0007669"/>
    <property type="project" value="TreeGrafter"/>
</dbReference>
<comment type="catalytic activity">
    <reaction evidence="5">
        <text>(6S)-5-formyl-5,6,7,8-tetrahydrofolate + ATP = (6R)-5,10-methenyltetrahydrofolate + ADP + phosphate</text>
        <dbReference type="Rhea" id="RHEA:10488"/>
        <dbReference type="ChEBI" id="CHEBI:30616"/>
        <dbReference type="ChEBI" id="CHEBI:43474"/>
        <dbReference type="ChEBI" id="CHEBI:57455"/>
        <dbReference type="ChEBI" id="CHEBI:57457"/>
        <dbReference type="ChEBI" id="CHEBI:456216"/>
        <dbReference type="EC" id="6.3.3.2"/>
    </reaction>
</comment>
<comment type="similarity">
    <text evidence="1 5">Belongs to the 5-formyltetrahydrofolate cyclo-ligase family.</text>
</comment>
<evidence type="ECO:0000256" key="2">
    <source>
        <dbReference type="ARBA" id="ARBA00022741"/>
    </source>
</evidence>
<dbReference type="OrthoDB" id="9801938at2"/>